<evidence type="ECO:0000313" key="4">
    <source>
        <dbReference type="EMBL" id="MXQ55751.1"/>
    </source>
</evidence>
<accession>A0A6I4VYC7</accession>
<dbReference type="CDD" id="cd07989">
    <property type="entry name" value="LPLAT_AGPAT-like"/>
    <property type="match status" value="1"/>
</dbReference>
<dbReference type="RefSeq" id="WP_160803103.1">
    <property type="nucleotide sequence ID" value="NZ_WUUL01000018.1"/>
</dbReference>
<dbReference type="Proteomes" id="UP000430692">
    <property type="component" value="Unassembled WGS sequence"/>
</dbReference>
<keyword evidence="5" id="KW-1185">Reference proteome</keyword>
<reference evidence="4 5" key="1">
    <citation type="submission" date="2019-12" db="EMBL/GenBank/DDBJ databases">
        <title>Whole-genome analyses of novel actinobacteria.</title>
        <authorList>
            <person name="Sahin N."/>
            <person name="Saygin H."/>
        </authorList>
    </citation>
    <scope>NUCLEOTIDE SEQUENCE [LARGE SCALE GENOMIC DNA]</scope>
    <source>
        <strain evidence="4 5">KC615</strain>
    </source>
</reference>
<dbReference type="InterPro" id="IPR002123">
    <property type="entry name" value="Plipid/glycerol_acylTrfase"/>
</dbReference>
<dbReference type="PANTHER" id="PTHR10434:SF11">
    <property type="entry name" value="1-ACYL-SN-GLYCEROL-3-PHOSPHATE ACYLTRANSFERASE"/>
    <property type="match status" value="1"/>
</dbReference>
<dbReference type="SMART" id="SM00563">
    <property type="entry name" value="PlsC"/>
    <property type="match status" value="1"/>
</dbReference>
<dbReference type="PANTHER" id="PTHR10434">
    <property type="entry name" value="1-ACYL-SN-GLYCEROL-3-PHOSPHATE ACYLTRANSFERASE"/>
    <property type="match status" value="1"/>
</dbReference>
<name>A0A6I4VYC7_9BACL</name>
<keyword evidence="1" id="KW-0808">Transferase</keyword>
<dbReference type="SUPFAM" id="SSF69593">
    <property type="entry name" value="Glycerol-3-phosphate (1)-acyltransferase"/>
    <property type="match status" value="1"/>
</dbReference>
<organism evidence="4 5">
    <name type="scientific">Shimazuella alba</name>
    <dbReference type="NCBI Taxonomy" id="2690964"/>
    <lineage>
        <taxon>Bacteria</taxon>
        <taxon>Bacillati</taxon>
        <taxon>Bacillota</taxon>
        <taxon>Bacilli</taxon>
        <taxon>Bacillales</taxon>
        <taxon>Thermoactinomycetaceae</taxon>
        <taxon>Shimazuella</taxon>
    </lineage>
</organism>
<dbReference type="EMBL" id="WUUL01000018">
    <property type="protein sequence ID" value="MXQ55751.1"/>
    <property type="molecule type" value="Genomic_DNA"/>
</dbReference>
<sequence>MTDIVPIRPSIKTQIKYRNARQLNEVLGTLHMKMWSGIPDYMKTHNNGRLFIINHTTMGDVLGPHYTLNCLGVKPYYMAAEFLWEVPFAKKFFKRGKFIKVERGTANANKAYQQTLEILKSGGDVAMYPEGRIPKRDDSADYLPSPIKNGAARLQIETGCSVYPVGHAGAPKATSGSIGKKVAGAITAEIRGVERVVYVGEPVEPRPEGPIDLMSLRETNPKMYRDIVDTDTGRLQEALTESTQTAIDIRQQKTGKKR</sequence>
<protein>
    <recommendedName>
        <fullName evidence="3">Phospholipid/glycerol acyltransferase domain-containing protein</fullName>
    </recommendedName>
</protein>
<gene>
    <name evidence="4" type="ORF">GSM42_18885</name>
</gene>
<feature type="domain" description="Phospholipid/glycerol acyltransferase" evidence="3">
    <location>
        <begin position="49"/>
        <end position="170"/>
    </location>
</feature>
<evidence type="ECO:0000313" key="5">
    <source>
        <dbReference type="Proteomes" id="UP000430692"/>
    </source>
</evidence>
<dbReference type="AlphaFoldDB" id="A0A6I4VYC7"/>
<dbReference type="GO" id="GO:0006654">
    <property type="term" value="P:phosphatidic acid biosynthetic process"/>
    <property type="evidence" value="ECO:0007669"/>
    <property type="project" value="TreeGrafter"/>
</dbReference>
<comment type="caution">
    <text evidence="4">The sequence shown here is derived from an EMBL/GenBank/DDBJ whole genome shotgun (WGS) entry which is preliminary data.</text>
</comment>
<evidence type="ECO:0000256" key="2">
    <source>
        <dbReference type="ARBA" id="ARBA00023315"/>
    </source>
</evidence>
<dbReference type="Pfam" id="PF01553">
    <property type="entry name" value="Acyltransferase"/>
    <property type="match status" value="1"/>
</dbReference>
<evidence type="ECO:0000256" key="1">
    <source>
        <dbReference type="ARBA" id="ARBA00022679"/>
    </source>
</evidence>
<evidence type="ECO:0000259" key="3">
    <source>
        <dbReference type="SMART" id="SM00563"/>
    </source>
</evidence>
<proteinExistence type="predicted"/>
<dbReference type="GO" id="GO:0003841">
    <property type="term" value="F:1-acylglycerol-3-phosphate O-acyltransferase activity"/>
    <property type="evidence" value="ECO:0007669"/>
    <property type="project" value="TreeGrafter"/>
</dbReference>
<keyword evidence="2" id="KW-0012">Acyltransferase</keyword>